<feature type="compositionally biased region" description="Low complexity" evidence="1">
    <location>
        <begin position="587"/>
        <end position="600"/>
    </location>
</feature>
<feature type="compositionally biased region" description="Low complexity" evidence="1">
    <location>
        <begin position="472"/>
        <end position="481"/>
    </location>
</feature>
<feature type="compositionally biased region" description="Basic and acidic residues" evidence="1">
    <location>
        <begin position="782"/>
        <end position="796"/>
    </location>
</feature>
<feature type="compositionally biased region" description="Polar residues" evidence="1">
    <location>
        <begin position="333"/>
        <end position="346"/>
    </location>
</feature>
<feature type="compositionally biased region" description="Low complexity" evidence="1">
    <location>
        <begin position="876"/>
        <end position="891"/>
    </location>
</feature>
<evidence type="ECO:0000313" key="2">
    <source>
        <dbReference type="EMBL" id="CUE72436.1"/>
    </source>
</evidence>
<name>A0A0S4ILZ7_BODSA</name>
<protein>
    <submittedName>
        <fullName evidence="2">Uncharacterized protein</fullName>
    </submittedName>
</protein>
<feature type="compositionally biased region" description="Basic residues" evidence="1">
    <location>
        <begin position="505"/>
        <end position="515"/>
    </location>
</feature>
<feature type="compositionally biased region" description="Polar residues" evidence="1">
    <location>
        <begin position="421"/>
        <end position="431"/>
    </location>
</feature>
<feature type="compositionally biased region" description="Basic and acidic residues" evidence="1">
    <location>
        <begin position="434"/>
        <end position="444"/>
    </location>
</feature>
<feature type="compositionally biased region" description="Low complexity" evidence="1">
    <location>
        <begin position="139"/>
        <end position="148"/>
    </location>
</feature>
<feature type="compositionally biased region" description="Low complexity" evidence="1">
    <location>
        <begin position="550"/>
        <end position="565"/>
    </location>
</feature>
<dbReference type="EMBL" id="CYKH01000127">
    <property type="protein sequence ID" value="CUE72436.1"/>
    <property type="molecule type" value="Genomic_DNA"/>
</dbReference>
<evidence type="ECO:0000256" key="1">
    <source>
        <dbReference type="SAM" id="MobiDB-lite"/>
    </source>
</evidence>
<feature type="compositionally biased region" description="Polar residues" evidence="1">
    <location>
        <begin position="375"/>
        <end position="391"/>
    </location>
</feature>
<feature type="region of interest" description="Disordered" evidence="1">
    <location>
        <begin position="742"/>
        <end position="796"/>
    </location>
</feature>
<dbReference type="OMA" id="HMAERSA"/>
<keyword evidence="3" id="KW-1185">Reference proteome</keyword>
<organism evidence="2 3">
    <name type="scientific">Bodo saltans</name>
    <name type="common">Flagellated protozoan</name>
    <dbReference type="NCBI Taxonomy" id="75058"/>
    <lineage>
        <taxon>Eukaryota</taxon>
        <taxon>Discoba</taxon>
        <taxon>Euglenozoa</taxon>
        <taxon>Kinetoplastea</taxon>
        <taxon>Metakinetoplastina</taxon>
        <taxon>Eubodonida</taxon>
        <taxon>Bodonidae</taxon>
        <taxon>Bodo</taxon>
    </lineage>
</organism>
<feature type="compositionally biased region" description="Low complexity" evidence="1">
    <location>
        <begin position="703"/>
        <end position="712"/>
    </location>
</feature>
<feature type="compositionally biased region" description="Low complexity" evidence="1">
    <location>
        <begin position="1"/>
        <end position="16"/>
    </location>
</feature>
<dbReference type="VEuPathDB" id="TriTrypDB:BSAL_54185"/>
<feature type="region of interest" description="Disordered" evidence="1">
    <location>
        <begin position="637"/>
        <end position="712"/>
    </location>
</feature>
<accession>A0A0S4ILZ7</accession>
<evidence type="ECO:0000313" key="3">
    <source>
        <dbReference type="Proteomes" id="UP000051952"/>
    </source>
</evidence>
<proteinExistence type="predicted"/>
<feature type="compositionally biased region" description="Polar residues" evidence="1">
    <location>
        <begin position="101"/>
        <end position="130"/>
    </location>
</feature>
<sequence length="934" mass="97563">MGNCLSDLTGDDGSSSPRRRTGKKRDGNANNNNTSTASPQPGELSTTRREASDESEETAGGGKKKSSNKKKSSAKKKEEQNQQERGSSGNNDGGGIFGDTSVRSNSNNLAKSSNVAPPDSPKTTTKQSPQLKPVGPARSGTSESSSKSTPRLGPSTPLILLKSPAQSAVLPQPPASPLLGSSADRKPLRSSPSSSLPAPNPLIAPQRLSTPASSSTDSPLAPPPRMLTFARATSRTPDESSLGNTINRRQASSARARGSPQMHPVEQIGDTITVISTSDHRDSRELSVGFDDSATGAPLRVAAGRLTREGSTAAPMLAITAPSNGALLRTRAASPQAQAEVTTPNLPISAPGGGRTPTTSPTVRRRSSDDEGSSYVATSNASIPEQNNPSAPSAAEGGSGQLFSAEENQTSAPPMRMLQSPGHQASQQQLPSPRPDDFGDDRMRRLSPFELPRSRNEEAEELLDDDDLIYVSTSGSTTGTHRTGGGGRHNPRKVSPLRGNFNGHLHNHHHGHPSHRGGGSPSTSPRVVRASPAPSTLSKSAVPQPWSHNSTSSDSPRQSQPQQPRSAKEMSLMSLPAGVMPSPGQHSRSPGGPISSPASPLRSTTGQLQQLQQLQQLKSLSGEDSLPAVHSIGDVGASLSSQKISGGGGDDDDRSRRSGGVITMDQMGRPDHKSDVLAGSLSHNSSGTFTSQRTTSGRGLRTGSSFGSHNSSSNLSVLTATGGGGGGGGGGAVGFGFRVQAGRPHNNNNGNHQGGRMFSASGSEMMPDLCSFGRHSSLGSRDSNDMSSRRSSERRGNSVAFSMDGFFDHESHQQHKLQQQLQQVRSGGGGGHNNNNRSVSFSDAGEETRRDTTMSLLSGRSLRAMSTASSEWLTDGASPQQAQAPSGALQLHQQHNHRSPAKYGHHGVPPAPMSLANFQGRDEGTGPLTQRRAY</sequence>
<feature type="region of interest" description="Disordered" evidence="1">
    <location>
        <begin position="810"/>
        <end position="852"/>
    </location>
</feature>
<dbReference type="AlphaFoldDB" id="A0A0S4ILZ7"/>
<feature type="compositionally biased region" description="Polar residues" evidence="1">
    <location>
        <begin position="681"/>
        <end position="697"/>
    </location>
</feature>
<feature type="compositionally biased region" description="Basic residues" evidence="1">
    <location>
        <begin position="62"/>
        <end position="74"/>
    </location>
</feature>
<gene>
    <name evidence="2" type="ORF">BSAL_54185</name>
</gene>
<feature type="region of interest" description="Disordered" evidence="1">
    <location>
        <begin position="868"/>
        <end position="934"/>
    </location>
</feature>
<dbReference type="Proteomes" id="UP000051952">
    <property type="component" value="Unassembled WGS sequence"/>
</dbReference>
<reference evidence="3" key="1">
    <citation type="submission" date="2015-09" db="EMBL/GenBank/DDBJ databases">
        <authorList>
            <consortium name="Pathogen Informatics"/>
        </authorList>
    </citation>
    <scope>NUCLEOTIDE SEQUENCE [LARGE SCALE GENOMIC DNA]</scope>
    <source>
        <strain evidence="3">Lake Konstanz</strain>
    </source>
</reference>
<feature type="compositionally biased region" description="Low complexity" evidence="1">
    <location>
        <begin position="742"/>
        <end position="755"/>
    </location>
</feature>
<feature type="compositionally biased region" description="Polar residues" evidence="1">
    <location>
        <begin position="533"/>
        <end position="549"/>
    </location>
</feature>
<feature type="compositionally biased region" description="Acidic residues" evidence="1">
    <location>
        <begin position="458"/>
        <end position="468"/>
    </location>
</feature>
<feature type="region of interest" description="Disordered" evidence="1">
    <location>
        <begin position="330"/>
        <end position="608"/>
    </location>
</feature>
<feature type="compositionally biased region" description="Low complexity" evidence="1">
    <location>
        <begin position="248"/>
        <end position="259"/>
    </location>
</feature>
<feature type="compositionally biased region" description="Low complexity" evidence="1">
    <location>
        <begin position="816"/>
        <end position="825"/>
    </location>
</feature>
<feature type="compositionally biased region" description="Basic residues" evidence="1">
    <location>
        <begin position="894"/>
        <end position="905"/>
    </location>
</feature>
<feature type="region of interest" description="Disordered" evidence="1">
    <location>
        <begin position="1"/>
        <end position="268"/>
    </location>
</feature>
<feature type="compositionally biased region" description="Low complexity" evidence="1">
    <location>
        <begin position="28"/>
        <end position="38"/>
    </location>
</feature>
<feature type="compositionally biased region" description="Polar residues" evidence="1">
    <location>
        <begin position="231"/>
        <end position="247"/>
    </location>
</feature>
<feature type="compositionally biased region" description="Polar residues" evidence="1">
    <location>
        <begin position="207"/>
        <end position="218"/>
    </location>
</feature>